<protein>
    <submittedName>
        <fullName evidence="2">(Mediterranean fruit fly) hypothetical protein</fullName>
    </submittedName>
</protein>
<dbReference type="Proteomes" id="UP000606786">
    <property type="component" value="Unassembled WGS sequence"/>
</dbReference>
<organism evidence="2 3">
    <name type="scientific">Ceratitis capitata</name>
    <name type="common">Mediterranean fruit fly</name>
    <name type="synonym">Tephritis capitata</name>
    <dbReference type="NCBI Taxonomy" id="7213"/>
    <lineage>
        <taxon>Eukaryota</taxon>
        <taxon>Metazoa</taxon>
        <taxon>Ecdysozoa</taxon>
        <taxon>Arthropoda</taxon>
        <taxon>Hexapoda</taxon>
        <taxon>Insecta</taxon>
        <taxon>Pterygota</taxon>
        <taxon>Neoptera</taxon>
        <taxon>Endopterygota</taxon>
        <taxon>Diptera</taxon>
        <taxon>Brachycera</taxon>
        <taxon>Muscomorpha</taxon>
        <taxon>Tephritoidea</taxon>
        <taxon>Tephritidae</taxon>
        <taxon>Ceratitis</taxon>
        <taxon>Ceratitis</taxon>
    </lineage>
</organism>
<comment type="caution">
    <text evidence="2">The sequence shown here is derived from an EMBL/GenBank/DDBJ whole genome shotgun (WGS) entry which is preliminary data.</text>
</comment>
<keyword evidence="1" id="KW-0732">Signal</keyword>
<feature type="non-terminal residue" evidence="2">
    <location>
        <position position="65"/>
    </location>
</feature>
<reference evidence="2" key="1">
    <citation type="submission" date="2020-11" db="EMBL/GenBank/DDBJ databases">
        <authorList>
            <person name="Whitehead M."/>
        </authorList>
    </citation>
    <scope>NUCLEOTIDE SEQUENCE</scope>
    <source>
        <strain evidence="2">EGII</strain>
    </source>
</reference>
<gene>
    <name evidence="2" type="ORF">CCAP1982_LOCUS6531</name>
</gene>
<feature type="chain" id="PRO_5032313662" evidence="1">
    <location>
        <begin position="21"/>
        <end position="65"/>
    </location>
</feature>
<dbReference type="AlphaFoldDB" id="A0A811ULC1"/>
<evidence type="ECO:0000313" key="3">
    <source>
        <dbReference type="Proteomes" id="UP000606786"/>
    </source>
</evidence>
<accession>A0A811ULC1</accession>
<sequence length="65" mass="7107">MSRTLKTLLLFGSLWHAILCAVELNTTVAQVKLLPADIQEVQSRVNATPAVALTDLSDEDTEIIE</sequence>
<evidence type="ECO:0000256" key="1">
    <source>
        <dbReference type="SAM" id="SignalP"/>
    </source>
</evidence>
<dbReference type="EMBL" id="CAJHJT010000012">
    <property type="protein sequence ID" value="CAD6997913.1"/>
    <property type="molecule type" value="Genomic_DNA"/>
</dbReference>
<proteinExistence type="predicted"/>
<feature type="signal peptide" evidence="1">
    <location>
        <begin position="1"/>
        <end position="20"/>
    </location>
</feature>
<keyword evidence="3" id="KW-1185">Reference proteome</keyword>
<name>A0A811ULC1_CERCA</name>
<evidence type="ECO:0000313" key="2">
    <source>
        <dbReference type="EMBL" id="CAD6997913.1"/>
    </source>
</evidence>